<evidence type="ECO:0000256" key="6">
    <source>
        <dbReference type="ARBA" id="ARBA00022777"/>
    </source>
</evidence>
<protein>
    <recommendedName>
        <fullName evidence="2">Serine/threonine-protein kinase greatwall</fullName>
        <ecNumber evidence="1">2.7.11.1</ecNumber>
    </recommendedName>
    <alternativeName>
        <fullName evidence="8">Microtubule-associated serine/threonine-protein kinase-like</fullName>
    </alternativeName>
</protein>
<organism evidence="14 15">
    <name type="scientific">Helobdella robusta</name>
    <name type="common">Californian leech</name>
    <dbReference type="NCBI Taxonomy" id="6412"/>
    <lineage>
        <taxon>Eukaryota</taxon>
        <taxon>Metazoa</taxon>
        <taxon>Spiralia</taxon>
        <taxon>Lophotrochozoa</taxon>
        <taxon>Annelida</taxon>
        <taxon>Clitellata</taxon>
        <taxon>Hirudinea</taxon>
        <taxon>Rhynchobdellida</taxon>
        <taxon>Glossiphoniidae</taxon>
        <taxon>Helobdella</taxon>
    </lineage>
</organism>
<evidence type="ECO:0000256" key="11">
    <source>
        <dbReference type="PROSITE-ProRule" id="PRU10141"/>
    </source>
</evidence>
<dbReference type="EnsemblMetazoa" id="HelroT159816">
    <property type="protein sequence ID" value="HelroP159816"/>
    <property type="gene ID" value="HelroG159816"/>
</dbReference>
<dbReference type="GO" id="GO:0004674">
    <property type="term" value="F:protein serine/threonine kinase activity"/>
    <property type="evidence" value="ECO:0007669"/>
    <property type="project" value="UniProtKB-KW"/>
</dbReference>
<evidence type="ECO:0000256" key="10">
    <source>
        <dbReference type="ARBA" id="ARBA00048679"/>
    </source>
</evidence>
<dbReference type="PANTHER" id="PTHR24356:SF1">
    <property type="entry name" value="SERINE_THREONINE-PROTEIN KINASE GREATWALL"/>
    <property type="match status" value="1"/>
</dbReference>
<dbReference type="InterPro" id="IPR017441">
    <property type="entry name" value="Protein_kinase_ATP_BS"/>
</dbReference>
<keyword evidence="3" id="KW-0723">Serine/threonine-protein kinase</keyword>
<dbReference type="OMA" id="CHLMEYM"/>
<keyword evidence="15" id="KW-1185">Reference proteome</keyword>
<evidence type="ECO:0000256" key="1">
    <source>
        <dbReference type="ARBA" id="ARBA00012513"/>
    </source>
</evidence>
<comment type="catalytic activity">
    <reaction evidence="9">
        <text>L-threonyl-[protein] + ATP = O-phospho-L-threonyl-[protein] + ADP + H(+)</text>
        <dbReference type="Rhea" id="RHEA:46608"/>
        <dbReference type="Rhea" id="RHEA-COMP:11060"/>
        <dbReference type="Rhea" id="RHEA-COMP:11605"/>
        <dbReference type="ChEBI" id="CHEBI:15378"/>
        <dbReference type="ChEBI" id="CHEBI:30013"/>
        <dbReference type="ChEBI" id="CHEBI:30616"/>
        <dbReference type="ChEBI" id="CHEBI:61977"/>
        <dbReference type="ChEBI" id="CHEBI:456216"/>
        <dbReference type="EC" id="2.7.11.1"/>
    </reaction>
</comment>
<dbReference type="GeneID" id="20198457"/>
<dbReference type="PROSITE" id="PS50011">
    <property type="entry name" value="PROTEIN_KINASE_DOM"/>
    <property type="match status" value="1"/>
</dbReference>
<reference evidence="14" key="3">
    <citation type="submission" date="2015-06" db="UniProtKB">
        <authorList>
            <consortium name="EnsemblMetazoa"/>
        </authorList>
    </citation>
    <scope>IDENTIFICATION</scope>
</reference>
<sequence length="177" mass="20404">MENWINSRSSTTSQMTYDGDNNTKTFGMGGVSINRLLLVSTSCNVKKKKFYIGDYKLLAEIGNGKFATVALVRHSFSRMHYALKIILKTANRAKKIKSEIQVQSILSEHRNPFIIDFYRTFHTNGHVCHLMEYMEYGNLMQHLKHCKFSESKARFYIACTLNALEHVHNLNIAHKLV</sequence>
<keyword evidence="6" id="KW-0418">Kinase</keyword>
<evidence type="ECO:0000256" key="3">
    <source>
        <dbReference type="ARBA" id="ARBA00022527"/>
    </source>
</evidence>
<evidence type="ECO:0000256" key="8">
    <source>
        <dbReference type="ARBA" id="ARBA00033099"/>
    </source>
</evidence>
<dbReference type="eggNOG" id="KOG0694">
    <property type="taxonomic scope" value="Eukaryota"/>
</dbReference>
<dbReference type="InParanoid" id="T1EPF7"/>
<evidence type="ECO:0000313" key="15">
    <source>
        <dbReference type="Proteomes" id="UP000015101"/>
    </source>
</evidence>
<keyword evidence="5 11" id="KW-0547">Nucleotide-binding</keyword>
<dbReference type="SUPFAM" id="SSF56112">
    <property type="entry name" value="Protein kinase-like (PK-like)"/>
    <property type="match status" value="1"/>
</dbReference>
<evidence type="ECO:0000256" key="7">
    <source>
        <dbReference type="ARBA" id="ARBA00022840"/>
    </source>
</evidence>
<dbReference type="PANTHER" id="PTHR24356">
    <property type="entry name" value="SERINE/THREONINE-PROTEIN KINASE"/>
    <property type="match status" value="1"/>
</dbReference>
<dbReference type="Gene3D" id="3.30.200.20">
    <property type="entry name" value="Phosphorylase Kinase, domain 1"/>
    <property type="match status" value="1"/>
</dbReference>
<dbReference type="InterPro" id="IPR050236">
    <property type="entry name" value="Ser_Thr_kinase_AGC"/>
</dbReference>
<dbReference type="SMART" id="SM00220">
    <property type="entry name" value="S_TKc"/>
    <property type="match status" value="1"/>
</dbReference>
<reference evidence="15" key="1">
    <citation type="submission" date="2012-12" db="EMBL/GenBank/DDBJ databases">
        <authorList>
            <person name="Hellsten U."/>
            <person name="Grimwood J."/>
            <person name="Chapman J.A."/>
            <person name="Shapiro H."/>
            <person name="Aerts A."/>
            <person name="Otillar R.P."/>
            <person name="Terry A.Y."/>
            <person name="Boore J.L."/>
            <person name="Simakov O."/>
            <person name="Marletaz F."/>
            <person name="Cho S.-J."/>
            <person name="Edsinger-Gonzales E."/>
            <person name="Havlak P."/>
            <person name="Kuo D.-H."/>
            <person name="Larsson T."/>
            <person name="Lv J."/>
            <person name="Arendt D."/>
            <person name="Savage R."/>
            <person name="Osoegawa K."/>
            <person name="de Jong P."/>
            <person name="Lindberg D.R."/>
            <person name="Seaver E.C."/>
            <person name="Weisblat D.A."/>
            <person name="Putnam N.H."/>
            <person name="Grigoriev I.V."/>
            <person name="Rokhsar D.S."/>
        </authorList>
    </citation>
    <scope>NUCLEOTIDE SEQUENCE</scope>
</reference>
<evidence type="ECO:0000256" key="9">
    <source>
        <dbReference type="ARBA" id="ARBA00047899"/>
    </source>
</evidence>
<dbReference type="STRING" id="6412.T1EPF7"/>
<dbReference type="EMBL" id="KB095811">
    <property type="protein sequence ID" value="ESO13185.1"/>
    <property type="molecule type" value="Genomic_DNA"/>
</dbReference>
<comment type="catalytic activity">
    <reaction evidence="10">
        <text>L-seryl-[protein] + ATP = O-phospho-L-seryl-[protein] + ADP + H(+)</text>
        <dbReference type="Rhea" id="RHEA:17989"/>
        <dbReference type="Rhea" id="RHEA-COMP:9863"/>
        <dbReference type="Rhea" id="RHEA-COMP:11604"/>
        <dbReference type="ChEBI" id="CHEBI:15378"/>
        <dbReference type="ChEBI" id="CHEBI:29999"/>
        <dbReference type="ChEBI" id="CHEBI:30616"/>
        <dbReference type="ChEBI" id="CHEBI:83421"/>
        <dbReference type="ChEBI" id="CHEBI:456216"/>
        <dbReference type="EC" id="2.7.11.1"/>
    </reaction>
</comment>
<gene>
    <name evidence="14" type="primary">20198457</name>
    <name evidence="13" type="ORF">HELRODRAFT_159816</name>
</gene>
<dbReference type="KEGG" id="hro:HELRODRAFT_159816"/>
<dbReference type="PROSITE" id="PS00107">
    <property type="entry name" value="PROTEIN_KINASE_ATP"/>
    <property type="match status" value="1"/>
</dbReference>
<dbReference type="InterPro" id="IPR000719">
    <property type="entry name" value="Prot_kinase_dom"/>
</dbReference>
<proteinExistence type="predicted"/>
<dbReference type="EMBL" id="AMQM01000366">
    <property type="status" value="NOT_ANNOTATED_CDS"/>
    <property type="molecule type" value="Genomic_DNA"/>
</dbReference>
<evidence type="ECO:0000259" key="12">
    <source>
        <dbReference type="PROSITE" id="PS50011"/>
    </source>
</evidence>
<evidence type="ECO:0000313" key="13">
    <source>
        <dbReference type="EMBL" id="ESO13185.1"/>
    </source>
</evidence>
<accession>T1EPF7</accession>
<evidence type="ECO:0000256" key="4">
    <source>
        <dbReference type="ARBA" id="ARBA00022679"/>
    </source>
</evidence>
<evidence type="ECO:0000256" key="2">
    <source>
        <dbReference type="ARBA" id="ARBA00022148"/>
    </source>
</evidence>
<feature type="domain" description="Protein kinase" evidence="12">
    <location>
        <begin position="55"/>
        <end position="177"/>
    </location>
</feature>
<keyword evidence="7 11" id="KW-0067">ATP-binding</keyword>
<dbReference type="EC" id="2.7.11.1" evidence="1"/>
<dbReference type="OrthoDB" id="10004143at2759"/>
<reference evidence="13 15" key="2">
    <citation type="journal article" date="2013" name="Nature">
        <title>Insights into bilaterian evolution from three spiralian genomes.</title>
        <authorList>
            <person name="Simakov O."/>
            <person name="Marletaz F."/>
            <person name="Cho S.J."/>
            <person name="Edsinger-Gonzales E."/>
            <person name="Havlak P."/>
            <person name="Hellsten U."/>
            <person name="Kuo D.H."/>
            <person name="Larsson T."/>
            <person name="Lv J."/>
            <person name="Arendt D."/>
            <person name="Savage R."/>
            <person name="Osoegawa K."/>
            <person name="de Jong P."/>
            <person name="Grimwood J."/>
            <person name="Chapman J.A."/>
            <person name="Shapiro H."/>
            <person name="Aerts A."/>
            <person name="Otillar R.P."/>
            <person name="Terry A.Y."/>
            <person name="Boore J.L."/>
            <person name="Grigoriev I.V."/>
            <person name="Lindberg D.R."/>
            <person name="Seaver E.C."/>
            <person name="Weisblat D.A."/>
            <person name="Putnam N.H."/>
            <person name="Rokhsar D.S."/>
        </authorList>
    </citation>
    <scope>NUCLEOTIDE SEQUENCE</scope>
</reference>
<dbReference type="Pfam" id="PF00069">
    <property type="entry name" value="Pkinase"/>
    <property type="match status" value="1"/>
</dbReference>
<dbReference type="Proteomes" id="UP000015101">
    <property type="component" value="Unassembled WGS sequence"/>
</dbReference>
<evidence type="ECO:0000256" key="5">
    <source>
        <dbReference type="ARBA" id="ARBA00022741"/>
    </source>
</evidence>
<dbReference type="RefSeq" id="XP_009009905.1">
    <property type="nucleotide sequence ID" value="XM_009011657.1"/>
</dbReference>
<dbReference type="CTD" id="20198457"/>
<evidence type="ECO:0000313" key="14">
    <source>
        <dbReference type="EnsemblMetazoa" id="HelroP159816"/>
    </source>
</evidence>
<name>T1EPF7_HELRO</name>
<keyword evidence="4" id="KW-0808">Transferase</keyword>
<dbReference type="GO" id="GO:0005524">
    <property type="term" value="F:ATP binding"/>
    <property type="evidence" value="ECO:0007669"/>
    <property type="project" value="UniProtKB-UniRule"/>
</dbReference>
<dbReference type="AlphaFoldDB" id="T1EPF7"/>
<dbReference type="InterPro" id="IPR011009">
    <property type="entry name" value="Kinase-like_dom_sf"/>
</dbReference>
<feature type="binding site" evidence="11">
    <location>
        <position position="88"/>
    </location>
    <ligand>
        <name>ATP</name>
        <dbReference type="ChEBI" id="CHEBI:30616"/>
    </ligand>
</feature>
<dbReference type="Gene3D" id="1.10.510.10">
    <property type="entry name" value="Transferase(Phosphotransferase) domain 1"/>
    <property type="match status" value="1"/>
</dbReference>
<dbReference type="HOGENOM" id="CLU_1519500_0_0_1"/>